<name>A0A4Z2F8H4_9TELE</name>
<evidence type="ECO:0000256" key="1">
    <source>
        <dbReference type="SAM" id="MobiDB-lite"/>
    </source>
</evidence>
<protein>
    <submittedName>
        <fullName evidence="2">Uncharacterized protein</fullName>
    </submittedName>
</protein>
<evidence type="ECO:0000313" key="2">
    <source>
        <dbReference type="EMBL" id="TNN37519.1"/>
    </source>
</evidence>
<dbReference type="EMBL" id="SRLO01001476">
    <property type="protein sequence ID" value="TNN37519.1"/>
    <property type="molecule type" value="Genomic_DNA"/>
</dbReference>
<keyword evidence="3" id="KW-1185">Reference proteome</keyword>
<reference evidence="2 3" key="1">
    <citation type="submission" date="2019-03" db="EMBL/GenBank/DDBJ databases">
        <title>First draft genome of Liparis tanakae, snailfish: a comprehensive survey of snailfish specific genes.</title>
        <authorList>
            <person name="Kim W."/>
            <person name="Song I."/>
            <person name="Jeong J.-H."/>
            <person name="Kim D."/>
            <person name="Kim S."/>
            <person name="Ryu S."/>
            <person name="Song J.Y."/>
            <person name="Lee S.K."/>
        </authorList>
    </citation>
    <scope>NUCLEOTIDE SEQUENCE [LARGE SCALE GENOMIC DNA]</scope>
    <source>
        <tissue evidence="2">Muscle</tissue>
    </source>
</reference>
<organism evidence="2 3">
    <name type="scientific">Liparis tanakae</name>
    <name type="common">Tanaka's snailfish</name>
    <dbReference type="NCBI Taxonomy" id="230148"/>
    <lineage>
        <taxon>Eukaryota</taxon>
        <taxon>Metazoa</taxon>
        <taxon>Chordata</taxon>
        <taxon>Craniata</taxon>
        <taxon>Vertebrata</taxon>
        <taxon>Euteleostomi</taxon>
        <taxon>Actinopterygii</taxon>
        <taxon>Neopterygii</taxon>
        <taxon>Teleostei</taxon>
        <taxon>Neoteleostei</taxon>
        <taxon>Acanthomorphata</taxon>
        <taxon>Eupercaria</taxon>
        <taxon>Perciformes</taxon>
        <taxon>Cottioidei</taxon>
        <taxon>Cottales</taxon>
        <taxon>Liparidae</taxon>
        <taxon>Liparis</taxon>
    </lineage>
</organism>
<feature type="region of interest" description="Disordered" evidence="1">
    <location>
        <begin position="1"/>
        <end position="32"/>
    </location>
</feature>
<sequence>MDLGPRPNWESWKTIEERDSGDQPMNVDPPPSDDWLTAAGNLPRLHAQKKTCYKSGFSDKHTPETRHVDRDATTEDKHVVVENAGSA</sequence>
<evidence type="ECO:0000313" key="3">
    <source>
        <dbReference type="Proteomes" id="UP000314294"/>
    </source>
</evidence>
<feature type="region of interest" description="Disordered" evidence="1">
    <location>
        <begin position="55"/>
        <end position="74"/>
    </location>
</feature>
<comment type="caution">
    <text evidence="2">The sequence shown here is derived from an EMBL/GenBank/DDBJ whole genome shotgun (WGS) entry which is preliminary data.</text>
</comment>
<feature type="compositionally biased region" description="Basic and acidic residues" evidence="1">
    <location>
        <begin position="57"/>
        <end position="74"/>
    </location>
</feature>
<dbReference type="Proteomes" id="UP000314294">
    <property type="component" value="Unassembled WGS sequence"/>
</dbReference>
<gene>
    <name evidence="2" type="ORF">EYF80_052314</name>
</gene>
<accession>A0A4Z2F8H4</accession>
<dbReference type="AlphaFoldDB" id="A0A4Z2F8H4"/>
<proteinExistence type="predicted"/>